<proteinExistence type="predicted"/>
<reference evidence="3" key="1">
    <citation type="submission" date="2022-06" db="EMBL/GenBank/DDBJ databases">
        <title>Ornithinimicrobium HY1793.</title>
        <authorList>
            <person name="Huang Y."/>
        </authorList>
    </citation>
    <scope>NUCLEOTIDE SEQUENCE</scope>
    <source>
        <strain evidence="3">HY1793</strain>
    </source>
</reference>
<accession>A0ABY4YSF9</accession>
<sequence length="116" mass="12478">MDSSSERPGAEHLLIFPERDTAEAVADELADEGFAHVSVVREAARTEDDDEAHEWAVHIVDGRLPDAAGGGAYEGLRERFASLVTEHGGWYDEPGDPRPPVAAEDAEGSAEEGNEH</sequence>
<keyword evidence="4" id="KW-1185">Reference proteome</keyword>
<name>A0ABY4YSF9_9MICO</name>
<dbReference type="EMBL" id="CP099489">
    <property type="protein sequence ID" value="USQ79706.1"/>
    <property type="molecule type" value="Genomic_DNA"/>
</dbReference>
<feature type="region of interest" description="Disordered" evidence="1">
    <location>
        <begin position="87"/>
        <end position="116"/>
    </location>
</feature>
<evidence type="ECO:0000259" key="2">
    <source>
        <dbReference type="Pfam" id="PF06877"/>
    </source>
</evidence>
<evidence type="ECO:0000313" key="4">
    <source>
        <dbReference type="Proteomes" id="UP001056455"/>
    </source>
</evidence>
<evidence type="ECO:0000313" key="3">
    <source>
        <dbReference type="EMBL" id="USQ79706.1"/>
    </source>
</evidence>
<dbReference type="Pfam" id="PF06877">
    <property type="entry name" value="RraB"/>
    <property type="match status" value="1"/>
</dbReference>
<dbReference type="Proteomes" id="UP001056455">
    <property type="component" value="Chromosome"/>
</dbReference>
<organism evidence="3 4">
    <name type="scientific">Ornithinimicrobium faecis</name>
    <dbReference type="NCBI Taxonomy" id="2934158"/>
    <lineage>
        <taxon>Bacteria</taxon>
        <taxon>Bacillati</taxon>
        <taxon>Actinomycetota</taxon>
        <taxon>Actinomycetes</taxon>
        <taxon>Micrococcales</taxon>
        <taxon>Ornithinimicrobiaceae</taxon>
        <taxon>Ornithinimicrobium</taxon>
    </lineage>
</organism>
<dbReference type="RefSeq" id="WP_252592810.1">
    <property type="nucleotide sequence ID" value="NZ_CP099489.1"/>
</dbReference>
<protein>
    <submittedName>
        <fullName evidence="3">Ribonuclease E inhibitor RraB</fullName>
    </submittedName>
</protein>
<feature type="compositionally biased region" description="Acidic residues" evidence="1">
    <location>
        <begin position="104"/>
        <end position="116"/>
    </location>
</feature>
<feature type="domain" description="Regulator of ribonuclease activity B" evidence="2">
    <location>
        <begin position="11"/>
        <end position="92"/>
    </location>
</feature>
<dbReference type="InterPro" id="IPR009671">
    <property type="entry name" value="RraB_dom"/>
</dbReference>
<gene>
    <name evidence="3" type="ORF">NF556_19305</name>
</gene>
<evidence type="ECO:0000256" key="1">
    <source>
        <dbReference type="SAM" id="MobiDB-lite"/>
    </source>
</evidence>